<feature type="region of interest" description="Disordered" evidence="2">
    <location>
        <begin position="321"/>
        <end position="367"/>
    </location>
</feature>
<gene>
    <name evidence="4" type="ORF">DB88DRAFT_476913</name>
</gene>
<dbReference type="GO" id="GO:0016538">
    <property type="term" value="F:cyclin-dependent protein serine/threonine kinase regulator activity"/>
    <property type="evidence" value="ECO:0007669"/>
    <property type="project" value="TreeGrafter"/>
</dbReference>
<accession>A0AAD9FVR2</accession>
<evidence type="ECO:0000256" key="2">
    <source>
        <dbReference type="SAM" id="MobiDB-lite"/>
    </source>
</evidence>
<dbReference type="CDD" id="cd20557">
    <property type="entry name" value="CYCLIN_ScPCL1-like"/>
    <property type="match status" value="1"/>
</dbReference>
<dbReference type="InterPro" id="IPR013763">
    <property type="entry name" value="Cyclin-like_dom"/>
</dbReference>
<evidence type="ECO:0000313" key="4">
    <source>
        <dbReference type="EMBL" id="KAK1927150.1"/>
    </source>
</evidence>
<dbReference type="InterPro" id="IPR036915">
    <property type="entry name" value="Cyclin-like_sf"/>
</dbReference>
<dbReference type="EMBL" id="JAODAN010000001">
    <property type="protein sequence ID" value="KAK1927150.1"/>
    <property type="molecule type" value="Genomic_DNA"/>
</dbReference>
<dbReference type="InterPro" id="IPR006671">
    <property type="entry name" value="Cyclin_N"/>
</dbReference>
<name>A0AAD9FVR2_PAPLA</name>
<dbReference type="GO" id="GO:0000307">
    <property type="term" value="C:cyclin-dependent protein kinase holoenzyme complex"/>
    <property type="evidence" value="ECO:0007669"/>
    <property type="project" value="TreeGrafter"/>
</dbReference>
<evidence type="ECO:0000313" key="5">
    <source>
        <dbReference type="Proteomes" id="UP001182556"/>
    </source>
</evidence>
<proteinExistence type="inferred from homology"/>
<feature type="compositionally biased region" description="Low complexity" evidence="2">
    <location>
        <begin position="321"/>
        <end position="330"/>
    </location>
</feature>
<dbReference type="Proteomes" id="UP001182556">
    <property type="component" value="Unassembled WGS sequence"/>
</dbReference>
<dbReference type="Pfam" id="PF00134">
    <property type="entry name" value="Cyclin_N"/>
    <property type="match status" value="1"/>
</dbReference>
<feature type="domain" description="Cyclin-like" evidence="3">
    <location>
        <begin position="101"/>
        <end position="188"/>
    </location>
</feature>
<organism evidence="4 5">
    <name type="scientific">Papiliotrema laurentii</name>
    <name type="common">Cryptococcus laurentii</name>
    <dbReference type="NCBI Taxonomy" id="5418"/>
    <lineage>
        <taxon>Eukaryota</taxon>
        <taxon>Fungi</taxon>
        <taxon>Dikarya</taxon>
        <taxon>Basidiomycota</taxon>
        <taxon>Agaricomycotina</taxon>
        <taxon>Tremellomycetes</taxon>
        <taxon>Tremellales</taxon>
        <taxon>Rhynchogastremaceae</taxon>
        <taxon>Papiliotrema</taxon>
    </lineage>
</organism>
<keyword evidence="1" id="KW-0195">Cyclin</keyword>
<dbReference type="PANTHER" id="PTHR15615">
    <property type="match status" value="1"/>
</dbReference>
<dbReference type="InterPro" id="IPR013922">
    <property type="entry name" value="Cyclin_PHO80-like"/>
</dbReference>
<dbReference type="PANTHER" id="PTHR15615:SF10">
    <property type="entry name" value="PHO85 CYCLIN-2-RELATED"/>
    <property type="match status" value="1"/>
</dbReference>
<reference evidence="4" key="1">
    <citation type="submission" date="2023-02" db="EMBL/GenBank/DDBJ databases">
        <title>Identification and recombinant expression of a fungal hydrolase from Papiliotrema laurentii that hydrolyzes apple cutin and clears colloidal polyester polyurethane.</title>
        <authorList>
            <consortium name="DOE Joint Genome Institute"/>
            <person name="Roman V.A."/>
            <person name="Bojanowski C."/>
            <person name="Crable B.R."/>
            <person name="Wagner D.N."/>
            <person name="Hung C.S."/>
            <person name="Nadeau L.J."/>
            <person name="Schratz L."/>
            <person name="Haridas S."/>
            <person name="Pangilinan J."/>
            <person name="Lipzen A."/>
            <person name="Na H."/>
            <person name="Yan M."/>
            <person name="Ng V."/>
            <person name="Grigoriev I.V."/>
            <person name="Spatafora J.W."/>
            <person name="Barlow D."/>
            <person name="Biffinger J."/>
            <person name="Kelley-Loughnane N."/>
            <person name="Varaljay V.A."/>
            <person name="Crookes-Goodson W.J."/>
        </authorList>
    </citation>
    <scope>NUCLEOTIDE SEQUENCE</scope>
    <source>
        <strain evidence="4">5307AH</strain>
    </source>
</reference>
<dbReference type="AlphaFoldDB" id="A0AAD9FVR2"/>
<comment type="caution">
    <text evidence="4">The sequence shown here is derived from an EMBL/GenBank/DDBJ whole genome shotgun (WGS) entry which is preliminary data.</text>
</comment>
<comment type="similarity">
    <text evidence="1">Belongs to the cyclin family.</text>
</comment>
<evidence type="ECO:0000256" key="1">
    <source>
        <dbReference type="RuleBase" id="RU000383"/>
    </source>
</evidence>
<dbReference type="SMART" id="SM00385">
    <property type="entry name" value="CYCLIN"/>
    <property type="match status" value="1"/>
</dbReference>
<dbReference type="SUPFAM" id="SSF47954">
    <property type="entry name" value="Cyclin-like"/>
    <property type="match status" value="1"/>
</dbReference>
<sequence>MSSAYAQSFYPVGTPAFQPMSPCFEEKVHPASLSVCGVHDPALLEFIRTDVSRELVYYLADRATSVIACSTTIPLPPSPPPTPLRDERDASKVAGLPSLETFIAVVCDQSNVQVSTLLATLVYLERLRHRLPKVAKGMPCTRHRVFLATLIVAAKYLNDSSPKNKHWCKYAQMFSQAEINLMEKQLLYLLDYDLAIDEREICENFQPFLSQYSFESPVSSPVMPPTPQTPVRSHVAQSSNRHRRTSSRNNVTYIAPPLDRSGSSSSLESEDMPLTPTQSSPESLPEVAAQRSTHVYGQRPAGMYEAPISYVDAKPLPATAAAKPTAAPPASKSGFLERLLRSDRRRRPATRLEEEEEAVAALSYPAY</sequence>
<evidence type="ECO:0000259" key="3">
    <source>
        <dbReference type="SMART" id="SM00385"/>
    </source>
</evidence>
<protein>
    <submittedName>
        <fullName evidence="4">Cyclin</fullName>
    </submittedName>
</protein>
<dbReference type="GO" id="GO:0019901">
    <property type="term" value="F:protein kinase binding"/>
    <property type="evidence" value="ECO:0007669"/>
    <property type="project" value="InterPro"/>
</dbReference>
<dbReference type="Gene3D" id="1.10.472.10">
    <property type="entry name" value="Cyclin-like"/>
    <property type="match status" value="1"/>
</dbReference>
<dbReference type="GO" id="GO:0005634">
    <property type="term" value="C:nucleus"/>
    <property type="evidence" value="ECO:0007669"/>
    <property type="project" value="TreeGrafter"/>
</dbReference>
<keyword evidence="5" id="KW-1185">Reference proteome</keyword>
<feature type="region of interest" description="Disordered" evidence="2">
    <location>
        <begin position="219"/>
        <end position="286"/>
    </location>
</feature>